<feature type="domain" description="Beta-lactamase-related" evidence="2">
    <location>
        <begin position="36"/>
        <end position="339"/>
    </location>
</feature>
<dbReference type="InterPro" id="IPR050491">
    <property type="entry name" value="AmpC-like"/>
</dbReference>
<dbReference type="PANTHER" id="PTHR46825">
    <property type="entry name" value="D-ALANYL-D-ALANINE-CARBOXYPEPTIDASE/ENDOPEPTIDASE AMPH"/>
    <property type="match status" value="1"/>
</dbReference>
<evidence type="ECO:0000313" key="3">
    <source>
        <dbReference type="EMBL" id="MBB6345820.1"/>
    </source>
</evidence>
<dbReference type="InterPro" id="IPR012338">
    <property type="entry name" value="Beta-lactam/transpept-like"/>
</dbReference>
<dbReference type="RefSeq" id="WP_185083708.1">
    <property type="nucleotide sequence ID" value="NZ_JACHJB010000001.1"/>
</dbReference>
<keyword evidence="3" id="KW-0645">Protease</keyword>
<dbReference type="EC" id="3.4.16.4" evidence="3"/>
<keyword evidence="3" id="KW-0121">Carboxypeptidase</keyword>
<evidence type="ECO:0000313" key="4">
    <source>
        <dbReference type="Proteomes" id="UP000583800"/>
    </source>
</evidence>
<evidence type="ECO:0000259" key="2">
    <source>
        <dbReference type="Pfam" id="PF00144"/>
    </source>
</evidence>
<dbReference type="PANTHER" id="PTHR46825:SF7">
    <property type="entry name" value="D-ALANYL-D-ALANINE CARBOXYPEPTIDASE"/>
    <property type="match status" value="1"/>
</dbReference>
<sequence length="353" mass="37727">MRKFGGSGLLVLALAVAGSAMMTTGASAATGRHDRLQRVLDHAVAGGGVPGIVADVRDGRERWFGTAGVADIETRRRRHPQEHFRIGSLTKAFTATVVLRLAAERKLNLDDTVAKWVPGVAEQAGADGTAITIRQLLNHTSGIPDAVPGQETPPPEKPGQRFIYSKVNYTLAGLIIEKATGAKLADEIARRIARPLGLTGTYLPGPETAIRGPHPRHYTKLPGGEIQDVTELDVSWAWAAGGMVSTTADLHRFMGALLGGRLLPAAQQREMFTMVSTKGADWIPDTRYGLGVYSQELPCGVTVWGGGGSIFGSWTYAMGSRNGGHLVVTNMNGDWNDPMATSVKLLQARFCPR</sequence>
<protein>
    <submittedName>
        <fullName evidence="3">D-alanyl-D-alanine carboxypeptidase</fullName>
        <ecNumber evidence="3">3.4.16.4</ecNumber>
    </submittedName>
</protein>
<dbReference type="SUPFAM" id="SSF56601">
    <property type="entry name" value="beta-lactamase/transpeptidase-like"/>
    <property type="match status" value="1"/>
</dbReference>
<evidence type="ECO:0000256" key="1">
    <source>
        <dbReference type="SAM" id="SignalP"/>
    </source>
</evidence>
<accession>A0A7X0BZR2</accession>
<organism evidence="3 4">
    <name type="scientific">Nonomuraea muscovyensis</name>
    <dbReference type="NCBI Taxonomy" id="1124761"/>
    <lineage>
        <taxon>Bacteria</taxon>
        <taxon>Bacillati</taxon>
        <taxon>Actinomycetota</taxon>
        <taxon>Actinomycetes</taxon>
        <taxon>Streptosporangiales</taxon>
        <taxon>Streptosporangiaceae</taxon>
        <taxon>Nonomuraea</taxon>
    </lineage>
</organism>
<feature type="chain" id="PRO_5031299134" evidence="1">
    <location>
        <begin position="29"/>
        <end position="353"/>
    </location>
</feature>
<proteinExistence type="predicted"/>
<feature type="signal peptide" evidence="1">
    <location>
        <begin position="1"/>
        <end position="28"/>
    </location>
</feature>
<keyword evidence="4" id="KW-1185">Reference proteome</keyword>
<dbReference type="EMBL" id="JACHJB010000001">
    <property type="protein sequence ID" value="MBB6345820.1"/>
    <property type="molecule type" value="Genomic_DNA"/>
</dbReference>
<dbReference type="Pfam" id="PF00144">
    <property type="entry name" value="Beta-lactamase"/>
    <property type="match status" value="1"/>
</dbReference>
<keyword evidence="1" id="KW-0732">Signal</keyword>
<comment type="caution">
    <text evidence="3">The sequence shown here is derived from an EMBL/GenBank/DDBJ whole genome shotgun (WGS) entry which is preliminary data.</text>
</comment>
<dbReference type="AlphaFoldDB" id="A0A7X0BZR2"/>
<dbReference type="Proteomes" id="UP000583800">
    <property type="component" value="Unassembled WGS sequence"/>
</dbReference>
<dbReference type="Gene3D" id="3.40.710.10">
    <property type="entry name" value="DD-peptidase/beta-lactamase superfamily"/>
    <property type="match status" value="1"/>
</dbReference>
<dbReference type="InterPro" id="IPR001466">
    <property type="entry name" value="Beta-lactam-related"/>
</dbReference>
<gene>
    <name evidence="3" type="ORF">FHU36_002329</name>
</gene>
<keyword evidence="3" id="KW-0378">Hydrolase</keyword>
<name>A0A7X0BZR2_9ACTN</name>
<dbReference type="GO" id="GO:0009002">
    <property type="term" value="F:serine-type D-Ala-D-Ala carboxypeptidase activity"/>
    <property type="evidence" value="ECO:0007669"/>
    <property type="project" value="UniProtKB-EC"/>
</dbReference>
<reference evidence="3 4" key="1">
    <citation type="submission" date="2020-08" db="EMBL/GenBank/DDBJ databases">
        <title>Sequencing the genomes of 1000 actinobacteria strains.</title>
        <authorList>
            <person name="Klenk H.-P."/>
        </authorList>
    </citation>
    <scope>NUCLEOTIDE SEQUENCE [LARGE SCALE GENOMIC DNA]</scope>
    <source>
        <strain evidence="3 4">DSM 45913</strain>
    </source>
</reference>